<evidence type="ECO:0000313" key="2">
    <source>
        <dbReference type="EMBL" id="RQP22495.1"/>
    </source>
</evidence>
<dbReference type="Pfam" id="PF14279">
    <property type="entry name" value="HNH_5"/>
    <property type="match status" value="1"/>
</dbReference>
<comment type="caution">
    <text evidence="2">The sequence shown here is derived from an EMBL/GenBank/DDBJ whole genome shotgun (WGS) entry which is preliminary data.</text>
</comment>
<dbReference type="Proteomes" id="UP000267464">
    <property type="component" value="Unassembled WGS sequence"/>
</dbReference>
<keyword evidence="2" id="KW-0378">Hydrolase</keyword>
<dbReference type="AlphaFoldDB" id="A0A3N7JU60"/>
<dbReference type="GO" id="GO:0004519">
    <property type="term" value="F:endonuclease activity"/>
    <property type="evidence" value="ECO:0007669"/>
    <property type="project" value="UniProtKB-KW"/>
</dbReference>
<dbReference type="Gene3D" id="1.10.30.50">
    <property type="match status" value="1"/>
</dbReference>
<dbReference type="EMBL" id="QUSW01000007">
    <property type="protein sequence ID" value="RQP22495.1"/>
    <property type="molecule type" value="Genomic_DNA"/>
</dbReference>
<organism evidence="2 3">
    <name type="scientific">Piscinibacter terrae</name>
    <dbReference type="NCBI Taxonomy" id="2496871"/>
    <lineage>
        <taxon>Bacteria</taxon>
        <taxon>Pseudomonadati</taxon>
        <taxon>Pseudomonadota</taxon>
        <taxon>Betaproteobacteria</taxon>
        <taxon>Burkholderiales</taxon>
        <taxon>Sphaerotilaceae</taxon>
        <taxon>Piscinibacter</taxon>
    </lineage>
</organism>
<sequence length="193" mass="21711">MQSEDHCHRHVLQLDIQGTPQAWITLEQAALHYATDSIAWFDGDGPLRILRGGWNTATSRQSIIEVHPIIAMRGASKVNLFDVVPGFSKSKLVRRDRFTCAYCAGVFAERDLQCEHIVPESRGGAWSWMNIVAACAHCNGRKANRTPEEAGMPLVYLPYVPTRFEDFLLEGRSIRADVHEWLAARLPKGSRLN</sequence>
<dbReference type="InterPro" id="IPR003615">
    <property type="entry name" value="HNH_nuc"/>
</dbReference>
<dbReference type="SMART" id="SM00507">
    <property type="entry name" value="HNHc"/>
    <property type="match status" value="1"/>
</dbReference>
<gene>
    <name evidence="2" type="ORF">DZC73_22995</name>
</gene>
<dbReference type="PANTHER" id="PTHR33877:SF2">
    <property type="entry name" value="OS07G0170200 PROTEIN"/>
    <property type="match status" value="1"/>
</dbReference>
<feature type="domain" description="HNH nuclease" evidence="1">
    <location>
        <begin position="87"/>
        <end position="140"/>
    </location>
</feature>
<reference evidence="2 3" key="1">
    <citation type="submission" date="2018-08" db="EMBL/GenBank/DDBJ databases">
        <authorList>
            <person name="Khan S.A."/>
            <person name="Jeon C.O."/>
            <person name="Chun B.H."/>
            <person name="Jeong S.E."/>
        </authorList>
    </citation>
    <scope>NUCLEOTIDE SEQUENCE [LARGE SCALE GENOMIC DNA]</scope>
    <source>
        <strain evidence="2 3">S-16</strain>
    </source>
</reference>
<protein>
    <submittedName>
        <fullName evidence="2">HNH endonuclease</fullName>
    </submittedName>
</protein>
<keyword evidence="2" id="KW-0540">Nuclease</keyword>
<reference evidence="2 3" key="2">
    <citation type="submission" date="2018-12" db="EMBL/GenBank/DDBJ databases">
        <title>Rhizobacter gummiphilus sp. nov., a rubber-degrading bacterium isolated from the soil of a botanical garden in Japan.</title>
        <authorList>
            <person name="Shunsuke S.S."/>
        </authorList>
    </citation>
    <scope>NUCLEOTIDE SEQUENCE [LARGE SCALE GENOMIC DNA]</scope>
    <source>
        <strain evidence="2 3">S-16</strain>
    </source>
</reference>
<accession>A0A3N7JU60</accession>
<name>A0A3N7JU60_9BURK</name>
<keyword evidence="2" id="KW-0255">Endonuclease</keyword>
<dbReference type="InterPro" id="IPR052892">
    <property type="entry name" value="NA-targeting_endonuclease"/>
</dbReference>
<dbReference type="CDD" id="cd00085">
    <property type="entry name" value="HNHc"/>
    <property type="match status" value="1"/>
</dbReference>
<proteinExistence type="predicted"/>
<keyword evidence="3" id="KW-1185">Reference proteome</keyword>
<dbReference type="InterPro" id="IPR029471">
    <property type="entry name" value="HNH_5"/>
</dbReference>
<dbReference type="PANTHER" id="PTHR33877">
    <property type="entry name" value="SLL1193 PROTEIN"/>
    <property type="match status" value="1"/>
</dbReference>
<dbReference type="RefSeq" id="WP_124542716.1">
    <property type="nucleotide sequence ID" value="NZ_QUSW01000007.1"/>
</dbReference>
<dbReference type="OrthoDB" id="9802901at2"/>
<evidence type="ECO:0000259" key="1">
    <source>
        <dbReference type="SMART" id="SM00507"/>
    </source>
</evidence>
<evidence type="ECO:0000313" key="3">
    <source>
        <dbReference type="Proteomes" id="UP000267464"/>
    </source>
</evidence>